<dbReference type="PANTHER" id="PTHR14614:SF5">
    <property type="entry name" value="EEF1A LYSINE METHYLTRANSFERASE 3"/>
    <property type="match status" value="1"/>
</dbReference>
<dbReference type="GO" id="GO:0008168">
    <property type="term" value="F:methyltransferase activity"/>
    <property type="evidence" value="ECO:0007669"/>
    <property type="project" value="UniProtKB-KW"/>
</dbReference>
<reference evidence="4" key="2">
    <citation type="journal article" date="2017" name="Sci. Adv.">
        <title>A tail of two voltages: Proteomic comparison of the three electric organs of the electric eel.</title>
        <authorList>
            <person name="Traeger L.L."/>
            <person name="Sabat G."/>
            <person name="Barrett-Wilt G.A."/>
            <person name="Wells G.B."/>
            <person name="Sussman M.R."/>
        </authorList>
    </citation>
    <scope>NUCLEOTIDE SEQUENCE [LARGE SCALE GENOMIC DNA]</scope>
</reference>
<dbReference type="STRING" id="8005.ENSEEEP00000032418"/>
<keyword evidence="2" id="KW-0949">S-adenosyl-L-methionine</keyword>
<dbReference type="InterPro" id="IPR029063">
    <property type="entry name" value="SAM-dependent_MTases_sf"/>
</dbReference>
<evidence type="ECO:0008006" key="5">
    <source>
        <dbReference type="Google" id="ProtNLM"/>
    </source>
</evidence>
<dbReference type="OMA" id="HRDDKQN"/>
<dbReference type="PANTHER" id="PTHR14614">
    <property type="entry name" value="HEPATOCELLULAR CARCINOMA-ASSOCIATED ANTIGEN"/>
    <property type="match status" value="1"/>
</dbReference>
<reference evidence="3" key="3">
    <citation type="submission" date="2020-05" db="EMBL/GenBank/DDBJ databases">
        <title>Electrophorus electricus (electric eel) genome, fEleEle1, primary haplotype.</title>
        <authorList>
            <person name="Myers G."/>
            <person name="Meyer A."/>
            <person name="Fedrigo O."/>
            <person name="Formenti G."/>
            <person name="Rhie A."/>
            <person name="Tracey A."/>
            <person name="Sims Y."/>
            <person name="Jarvis E.D."/>
        </authorList>
    </citation>
    <scope>NUCLEOTIDE SEQUENCE [LARGE SCALE GENOMIC DNA]</scope>
</reference>
<evidence type="ECO:0000313" key="3">
    <source>
        <dbReference type="Ensembl" id="ENSEEEP00000032418.2"/>
    </source>
</evidence>
<dbReference type="GO" id="GO:0032991">
    <property type="term" value="C:protein-containing complex"/>
    <property type="evidence" value="ECO:0007669"/>
    <property type="project" value="TreeGrafter"/>
</dbReference>
<reference evidence="4" key="1">
    <citation type="journal article" date="2014" name="Science">
        <title>Nonhuman genetics. Genomic basis for the convergent evolution of electric organs.</title>
        <authorList>
            <person name="Gallant J.R."/>
            <person name="Traeger L.L."/>
            <person name="Volkening J.D."/>
            <person name="Moffett H."/>
            <person name="Chen P.H."/>
            <person name="Novina C.D."/>
            <person name="Phillips G.N.Jr."/>
            <person name="Anand R."/>
            <person name="Wells G.B."/>
            <person name="Pinch M."/>
            <person name="Guth R."/>
            <person name="Unguez G.A."/>
            <person name="Albert J.S."/>
            <person name="Zakon H.H."/>
            <person name="Samanta M.P."/>
            <person name="Sussman M.R."/>
        </authorList>
    </citation>
    <scope>NUCLEOTIDE SEQUENCE [LARGE SCALE GENOMIC DNA]</scope>
</reference>
<protein>
    <recommendedName>
        <fullName evidence="5">EEF1A lysine methyltransferase 3</fullName>
    </recommendedName>
</protein>
<dbReference type="InterPro" id="IPR019410">
    <property type="entry name" value="Methyltransf_16"/>
</dbReference>
<reference evidence="3" key="4">
    <citation type="submission" date="2025-08" db="UniProtKB">
        <authorList>
            <consortium name="Ensembl"/>
        </authorList>
    </citation>
    <scope>IDENTIFICATION</scope>
</reference>
<evidence type="ECO:0000313" key="4">
    <source>
        <dbReference type="Proteomes" id="UP000314983"/>
    </source>
</evidence>
<proteinExistence type="predicted"/>
<dbReference type="Gene3D" id="3.40.50.150">
    <property type="entry name" value="Vaccinia Virus protein VP39"/>
    <property type="match status" value="1"/>
</dbReference>
<dbReference type="SUPFAM" id="SSF53335">
    <property type="entry name" value="S-adenosyl-L-methionine-dependent methyltransferases"/>
    <property type="match status" value="1"/>
</dbReference>
<accession>A0A4W4G761</accession>
<organism evidence="3 4">
    <name type="scientific">Electrophorus electricus</name>
    <name type="common">Electric eel</name>
    <name type="synonym">Gymnotus electricus</name>
    <dbReference type="NCBI Taxonomy" id="8005"/>
    <lineage>
        <taxon>Eukaryota</taxon>
        <taxon>Metazoa</taxon>
        <taxon>Chordata</taxon>
        <taxon>Craniata</taxon>
        <taxon>Vertebrata</taxon>
        <taxon>Euteleostomi</taxon>
        <taxon>Actinopterygii</taxon>
        <taxon>Neopterygii</taxon>
        <taxon>Teleostei</taxon>
        <taxon>Ostariophysi</taxon>
        <taxon>Gymnotiformes</taxon>
        <taxon>Gymnotoidei</taxon>
        <taxon>Gymnotidae</taxon>
        <taxon>Electrophorus</taxon>
    </lineage>
</organism>
<evidence type="ECO:0000256" key="1">
    <source>
        <dbReference type="ARBA" id="ARBA00022603"/>
    </source>
</evidence>
<evidence type="ECO:0000256" key="2">
    <source>
        <dbReference type="ARBA" id="ARBA00022691"/>
    </source>
</evidence>
<dbReference type="GO" id="GO:0005829">
    <property type="term" value="C:cytosol"/>
    <property type="evidence" value="ECO:0007669"/>
    <property type="project" value="TreeGrafter"/>
</dbReference>
<dbReference type="Pfam" id="PF10294">
    <property type="entry name" value="Methyltransf_16"/>
    <property type="match status" value="1"/>
</dbReference>
<dbReference type="Proteomes" id="UP000314983">
    <property type="component" value="Chromosome 20"/>
</dbReference>
<reference evidence="3" key="5">
    <citation type="submission" date="2025-09" db="UniProtKB">
        <authorList>
            <consortium name="Ensembl"/>
        </authorList>
    </citation>
    <scope>IDENTIFICATION</scope>
</reference>
<keyword evidence="4" id="KW-1185">Reference proteome</keyword>
<dbReference type="GeneTree" id="ENSGT00940000161297"/>
<keyword evidence="1" id="KW-0489">Methyltransferase</keyword>
<dbReference type="AlphaFoldDB" id="A0A4W4G761"/>
<dbReference type="GO" id="GO:0032259">
    <property type="term" value="P:methylation"/>
    <property type="evidence" value="ECO:0007669"/>
    <property type="project" value="UniProtKB-KW"/>
</dbReference>
<keyword evidence="1" id="KW-0808">Transferase</keyword>
<dbReference type="Ensembl" id="ENSEEET00000032806.2">
    <property type="protein sequence ID" value="ENSEEEP00000032418.2"/>
    <property type="gene ID" value="ENSEEEG00000015457.2"/>
</dbReference>
<name>A0A4W4G761_ELEEL</name>
<sequence length="211" mass="23625">MDGELGDVFPVEDDLFEDSFSMDSTYNFFGHEFTINQSFNASLGVAASVWDAAIHLCNFFEKTSLELRTGFVSILAARLGACVTITDLPLAIPQAVRNIEVNAPSAGWPSEAPSVLPLSWGQDQENFSSDWDLVLGTDIIYLPETFPLLLDTLVHLCKNGAVVYLSSKMRREHSTEDFYDKWLPQKIKVELVQREPENNINIYRAALICDV</sequence>
<gene>
    <name evidence="3" type="primary">LOC113572446</name>
</gene>